<evidence type="ECO:0000313" key="3">
    <source>
        <dbReference type="Proteomes" id="UP000276133"/>
    </source>
</evidence>
<accession>A0A3M7RQU3</accession>
<protein>
    <submittedName>
        <fullName evidence="2">Uncharacterized protein</fullName>
    </submittedName>
</protein>
<dbReference type="Proteomes" id="UP000276133">
    <property type="component" value="Unassembled WGS sequence"/>
</dbReference>
<comment type="caution">
    <text evidence="2">The sequence shown here is derived from an EMBL/GenBank/DDBJ whole genome shotgun (WGS) entry which is preliminary data.</text>
</comment>
<feature type="signal peptide" evidence="1">
    <location>
        <begin position="1"/>
        <end position="24"/>
    </location>
</feature>
<evidence type="ECO:0000313" key="2">
    <source>
        <dbReference type="EMBL" id="RNA25943.1"/>
    </source>
</evidence>
<name>A0A3M7RQU3_BRAPC</name>
<reference evidence="2 3" key="1">
    <citation type="journal article" date="2018" name="Sci. Rep.">
        <title>Genomic signatures of local adaptation to the degree of environmental predictability in rotifers.</title>
        <authorList>
            <person name="Franch-Gras L."/>
            <person name="Hahn C."/>
            <person name="Garcia-Roger E.M."/>
            <person name="Carmona M.J."/>
            <person name="Serra M."/>
            <person name="Gomez A."/>
        </authorList>
    </citation>
    <scope>NUCLEOTIDE SEQUENCE [LARGE SCALE GENOMIC DNA]</scope>
    <source>
        <strain evidence="2">HYR1</strain>
    </source>
</reference>
<proteinExistence type="predicted"/>
<evidence type="ECO:0000256" key="1">
    <source>
        <dbReference type="SAM" id="SignalP"/>
    </source>
</evidence>
<dbReference type="EMBL" id="REGN01002832">
    <property type="protein sequence ID" value="RNA25943.1"/>
    <property type="molecule type" value="Genomic_DNA"/>
</dbReference>
<keyword evidence="3" id="KW-1185">Reference proteome</keyword>
<organism evidence="2 3">
    <name type="scientific">Brachionus plicatilis</name>
    <name type="common">Marine rotifer</name>
    <name type="synonym">Brachionus muelleri</name>
    <dbReference type="NCBI Taxonomy" id="10195"/>
    <lineage>
        <taxon>Eukaryota</taxon>
        <taxon>Metazoa</taxon>
        <taxon>Spiralia</taxon>
        <taxon>Gnathifera</taxon>
        <taxon>Rotifera</taxon>
        <taxon>Eurotatoria</taxon>
        <taxon>Monogononta</taxon>
        <taxon>Pseudotrocha</taxon>
        <taxon>Ploima</taxon>
        <taxon>Brachionidae</taxon>
        <taxon>Brachionus</taxon>
    </lineage>
</organism>
<feature type="chain" id="PRO_5018338065" evidence="1">
    <location>
        <begin position="25"/>
        <end position="81"/>
    </location>
</feature>
<dbReference type="AlphaFoldDB" id="A0A3M7RQU3"/>
<keyword evidence="1" id="KW-0732">Signal</keyword>
<gene>
    <name evidence="2" type="ORF">BpHYR1_037852</name>
</gene>
<sequence length="81" mass="9695">MRGDWAQTLLKLILLIKQGINSLAQQIILNSKRKTHRPFSYTYIFTWRTGFDFFVNYNHKFGLREQKKVLLSLKPIILLNR</sequence>